<comment type="caution">
    <text evidence="1">The sequence shown here is derived from an EMBL/GenBank/DDBJ whole genome shotgun (WGS) entry which is preliminary data.</text>
</comment>
<dbReference type="EMBL" id="JBHSUB010000004">
    <property type="protein sequence ID" value="MFC6377105.1"/>
    <property type="molecule type" value="Genomic_DNA"/>
</dbReference>
<protein>
    <submittedName>
        <fullName evidence="1">Uncharacterized protein</fullName>
    </submittedName>
</protein>
<sequence>MDSYQEIARRIAKIILSPDSAIGVVDGVLSVPKDMGYLAFGFIDTDTRYQRETEKIRMLTAIKHGLLDHHNFIKTIETVLNNFNKFVPETRQNAIYSKIIASVAGRTITNSMIAGRTITNSMIAGRIATAIAQRISFLITLRGGIIGNSLLNGGMVERCIYTSQRLQQYNPDIYHALRYRNYDLLYFLVEPALNPFVEALKVKNTQGQPAFEKILSMVEKEINAKR</sequence>
<gene>
    <name evidence="1" type="ORF">ACFP9W_03180</name>
</gene>
<evidence type="ECO:0000313" key="1">
    <source>
        <dbReference type="EMBL" id="MFC6377105.1"/>
    </source>
</evidence>
<dbReference type="Proteomes" id="UP001596230">
    <property type="component" value="Unassembled WGS sequence"/>
</dbReference>
<organism evidence="1 2">
    <name type="scientific">Tatumella terrea</name>
    <dbReference type="NCBI Taxonomy" id="419007"/>
    <lineage>
        <taxon>Bacteria</taxon>
        <taxon>Pseudomonadati</taxon>
        <taxon>Pseudomonadota</taxon>
        <taxon>Gammaproteobacteria</taxon>
        <taxon>Enterobacterales</taxon>
        <taxon>Erwiniaceae</taxon>
        <taxon>Tatumella</taxon>
    </lineage>
</organism>
<name>A0ABW1VUH6_9GAMM</name>
<reference evidence="2" key="1">
    <citation type="journal article" date="2019" name="Int. J. Syst. Evol. Microbiol.">
        <title>The Global Catalogue of Microorganisms (GCM) 10K type strain sequencing project: providing services to taxonomists for standard genome sequencing and annotation.</title>
        <authorList>
            <consortium name="The Broad Institute Genomics Platform"/>
            <consortium name="The Broad Institute Genome Sequencing Center for Infectious Disease"/>
            <person name="Wu L."/>
            <person name="Ma J."/>
        </authorList>
    </citation>
    <scope>NUCLEOTIDE SEQUENCE [LARGE SCALE GENOMIC DNA]</scope>
    <source>
        <strain evidence="2">CGMCC 1.18518</strain>
    </source>
</reference>
<proteinExistence type="predicted"/>
<keyword evidence="2" id="KW-1185">Reference proteome</keyword>
<accession>A0ABW1VUH6</accession>
<dbReference type="RefSeq" id="WP_385946324.1">
    <property type="nucleotide sequence ID" value="NZ_JBHSUB010000004.1"/>
</dbReference>
<evidence type="ECO:0000313" key="2">
    <source>
        <dbReference type="Proteomes" id="UP001596230"/>
    </source>
</evidence>